<dbReference type="Gene3D" id="3.40.50.1820">
    <property type="entry name" value="alpha/beta hydrolase"/>
    <property type="match status" value="1"/>
</dbReference>
<dbReference type="InterPro" id="IPR050471">
    <property type="entry name" value="AB_hydrolase"/>
</dbReference>
<organism evidence="2 3">
    <name type="scientific">Actinophytocola gossypii</name>
    <dbReference type="NCBI Taxonomy" id="2812003"/>
    <lineage>
        <taxon>Bacteria</taxon>
        <taxon>Bacillati</taxon>
        <taxon>Actinomycetota</taxon>
        <taxon>Actinomycetes</taxon>
        <taxon>Pseudonocardiales</taxon>
        <taxon>Pseudonocardiaceae</taxon>
    </lineage>
</organism>
<dbReference type="RefSeq" id="WP_260194656.1">
    <property type="nucleotide sequence ID" value="NZ_JAFFZE010000022.1"/>
</dbReference>
<dbReference type="Pfam" id="PF12697">
    <property type="entry name" value="Abhydrolase_6"/>
    <property type="match status" value="1"/>
</dbReference>
<dbReference type="SUPFAM" id="SSF53474">
    <property type="entry name" value="alpha/beta-Hydrolases"/>
    <property type="match status" value="1"/>
</dbReference>
<dbReference type="InterPro" id="IPR000073">
    <property type="entry name" value="AB_hydrolase_1"/>
</dbReference>
<keyword evidence="3" id="KW-1185">Reference proteome</keyword>
<evidence type="ECO:0000313" key="2">
    <source>
        <dbReference type="EMBL" id="MCT2586795.1"/>
    </source>
</evidence>
<comment type="caution">
    <text evidence="2">The sequence shown here is derived from an EMBL/GenBank/DDBJ whole genome shotgun (WGS) entry which is preliminary data.</text>
</comment>
<gene>
    <name evidence="2" type="ORF">JT362_27100</name>
</gene>
<dbReference type="PANTHER" id="PTHR43433:SF5">
    <property type="entry name" value="AB HYDROLASE-1 DOMAIN-CONTAINING PROTEIN"/>
    <property type="match status" value="1"/>
</dbReference>
<keyword evidence="2" id="KW-0378">Hydrolase</keyword>
<dbReference type="EMBL" id="JAFFZE010000022">
    <property type="protein sequence ID" value="MCT2586795.1"/>
    <property type="molecule type" value="Genomic_DNA"/>
</dbReference>
<reference evidence="2 3" key="1">
    <citation type="submission" date="2021-02" db="EMBL/GenBank/DDBJ databases">
        <title>Actinophytocola xerophila sp. nov., isolated from soil of cotton cropping field.</title>
        <authorList>
            <person name="Huang R."/>
            <person name="Chen X."/>
            <person name="Ge X."/>
            <person name="Liu W."/>
        </authorList>
    </citation>
    <scope>NUCLEOTIDE SEQUENCE [LARGE SCALE GENOMIC DNA]</scope>
    <source>
        <strain evidence="2 3">S1-96</strain>
    </source>
</reference>
<accession>A0ABT2JHA6</accession>
<dbReference type="PANTHER" id="PTHR43433">
    <property type="entry name" value="HYDROLASE, ALPHA/BETA FOLD FAMILY PROTEIN"/>
    <property type="match status" value="1"/>
</dbReference>
<protein>
    <submittedName>
        <fullName evidence="2">Alpha/beta hydrolase</fullName>
    </submittedName>
</protein>
<sequence>MEKAISADGTPIAYSRTGSGPAIVLVDGAFGHRSFGPNESLVPLLAPHFTVYTYDRRGRGDSGDTQPYAVQREIEDVRAVIEAAGGSAFLYGISSGAVLAIEAAAAGLPVTRLAVFEPPFVVDDNRAPLSADYAEQVAALTAADDRGALVKLFMTKAAGVPAFGVFMMRLMPVWKALKGLAHTVQYETAVLGDGQSGRPLAPGRWDVAAPTLVVGGTKSPLWMKNSVESVATVLPNARLHMLPGQNHIVKAAALAPVLIDFFADAKVDKKAA</sequence>
<evidence type="ECO:0000259" key="1">
    <source>
        <dbReference type="Pfam" id="PF12697"/>
    </source>
</evidence>
<feature type="domain" description="AB hydrolase-1" evidence="1">
    <location>
        <begin position="31"/>
        <end position="248"/>
    </location>
</feature>
<name>A0ABT2JHA6_9PSEU</name>
<dbReference type="Proteomes" id="UP001156441">
    <property type="component" value="Unassembled WGS sequence"/>
</dbReference>
<dbReference type="GO" id="GO:0016787">
    <property type="term" value="F:hydrolase activity"/>
    <property type="evidence" value="ECO:0007669"/>
    <property type="project" value="UniProtKB-KW"/>
</dbReference>
<proteinExistence type="predicted"/>
<evidence type="ECO:0000313" key="3">
    <source>
        <dbReference type="Proteomes" id="UP001156441"/>
    </source>
</evidence>
<dbReference type="InterPro" id="IPR029058">
    <property type="entry name" value="AB_hydrolase_fold"/>
</dbReference>